<dbReference type="PATRIC" id="fig|1410950.3.peg.987"/>
<evidence type="ECO:0000256" key="3">
    <source>
        <dbReference type="ARBA" id="ARBA00022801"/>
    </source>
</evidence>
<reference evidence="6 7" key="1">
    <citation type="submission" date="2013-11" db="EMBL/GenBank/DDBJ databases">
        <title>Single cell genomics of uncultured Tannerella BU063 (oral taxon 286).</title>
        <authorList>
            <person name="Beall C.J."/>
            <person name="Campbell A.G."/>
            <person name="Griffen A.L."/>
            <person name="Podar M."/>
            <person name="Leys E.J."/>
        </authorList>
    </citation>
    <scope>NUCLEOTIDE SEQUENCE [LARGE SCALE GENOMIC DNA]</scope>
    <source>
        <strain evidence="6">Cell 5</strain>
    </source>
</reference>
<keyword evidence="2" id="KW-0645">Protease</keyword>
<sequence>MPRIRLTNSSLNAYGTRILTSGVDLTQYERNPVLLYMHERGNIIGKMKDLKVEGDDITGEPVFDEASECSIRCKKQLEFGSLRMSSVGIDIVEMSADKKHLLPGQTRETITKSKLVEVSLVDVGANDEAMVLYRNGKRLNLSSGMDEAYLPALLTTSKQTNHTDMNETLKKEVAVQLGLSAEATVDEVLTAAKAKVEAQKQEIETLKGDIEQAELSAVTDMVDGALAAKKIPAEKRDYFIELGKKVGSTELSQLLGSMNASVKLTEVVKFSAEGGSATEYKKLSDVPSDKIIELRTKEPAVYRKLYKAEYGVECELED</sequence>
<evidence type="ECO:0000256" key="4">
    <source>
        <dbReference type="SAM" id="Coils"/>
    </source>
</evidence>
<dbReference type="Proteomes" id="UP000018872">
    <property type="component" value="Unassembled WGS sequence"/>
</dbReference>
<keyword evidence="3" id="KW-0378">Hydrolase</keyword>
<feature type="domain" description="Prohead serine protease" evidence="5">
    <location>
        <begin position="19"/>
        <end position="131"/>
    </location>
</feature>
<gene>
    <name evidence="6" type="ORF">T229_07340</name>
</gene>
<name>W2CBT5_9BACT</name>
<evidence type="ECO:0000256" key="2">
    <source>
        <dbReference type="ARBA" id="ARBA00022670"/>
    </source>
</evidence>
<keyword evidence="4" id="KW-0175">Coiled coil</keyword>
<dbReference type="Pfam" id="PF04586">
    <property type="entry name" value="Peptidase_S78"/>
    <property type="match status" value="1"/>
</dbReference>
<keyword evidence="1" id="KW-1188">Viral release from host cell</keyword>
<evidence type="ECO:0000259" key="5">
    <source>
        <dbReference type="Pfam" id="PF04586"/>
    </source>
</evidence>
<evidence type="ECO:0000313" key="7">
    <source>
        <dbReference type="Proteomes" id="UP000018872"/>
    </source>
</evidence>
<proteinExistence type="predicted"/>
<dbReference type="InterPro" id="IPR054613">
    <property type="entry name" value="Peptidase_S78_dom"/>
</dbReference>
<organism evidence="6 7">
    <name type="scientific">Tannerella sp. oral taxon BU063 isolate Cell 5</name>
    <dbReference type="NCBI Taxonomy" id="1410950"/>
    <lineage>
        <taxon>Bacteria</taxon>
        <taxon>Pseudomonadati</taxon>
        <taxon>Bacteroidota</taxon>
        <taxon>Bacteroidia</taxon>
        <taxon>Bacteroidales</taxon>
        <taxon>Tannerellaceae</taxon>
        <taxon>Tannerella</taxon>
    </lineage>
</organism>
<dbReference type="GO" id="GO:0008233">
    <property type="term" value="F:peptidase activity"/>
    <property type="evidence" value="ECO:0007669"/>
    <property type="project" value="UniProtKB-KW"/>
</dbReference>
<dbReference type="EMBL" id="AYYC01000620">
    <property type="protein sequence ID" value="ETK04679.1"/>
    <property type="molecule type" value="Genomic_DNA"/>
</dbReference>
<comment type="caution">
    <text evidence="6">The sequence shown here is derived from an EMBL/GenBank/DDBJ whole genome shotgun (WGS) entry which is preliminary data.</text>
</comment>
<dbReference type="AlphaFoldDB" id="W2CBT5"/>
<accession>W2CBT5</accession>
<evidence type="ECO:0000313" key="6">
    <source>
        <dbReference type="EMBL" id="ETK04679.1"/>
    </source>
</evidence>
<feature type="coiled-coil region" evidence="4">
    <location>
        <begin position="189"/>
        <end position="216"/>
    </location>
</feature>
<protein>
    <submittedName>
        <fullName evidence="6">Peptidase</fullName>
    </submittedName>
</protein>
<dbReference type="GO" id="GO:0006508">
    <property type="term" value="P:proteolysis"/>
    <property type="evidence" value="ECO:0007669"/>
    <property type="project" value="UniProtKB-KW"/>
</dbReference>
<evidence type="ECO:0000256" key="1">
    <source>
        <dbReference type="ARBA" id="ARBA00022612"/>
    </source>
</evidence>